<reference evidence="2 3" key="1">
    <citation type="submission" date="2016-08" db="EMBL/GenBank/DDBJ databases">
        <title>Novel Firmicute Genomes.</title>
        <authorList>
            <person name="Poppleton D.I."/>
            <person name="Gribaldo S."/>
        </authorList>
    </citation>
    <scope>NUCLEOTIDE SEQUENCE [LARGE SCALE GENOMIC DNA]</scope>
    <source>
        <strain evidence="2 3">RAOx-1</strain>
    </source>
</reference>
<dbReference type="OrthoDB" id="9812065at2"/>
<dbReference type="Gene3D" id="3.20.20.370">
    <property type="entry name" value="Glycoside hydrolase/deacetylase"/>
    <property type="match status" value="1"/>
</dbReference>
<comment type="caution">
    <text evidence="2">The sequence shown here is derived from an EMBL/GenBank/DDBJ whole genome shotgun (WGS) entry which is preliminary data.</text>
</comment>
<organism evidence="2 3">
    <name type="scientific">Ammoniphilus oxalaticus</name>
    <dbReference type="NCBI Taxonomy" id="66863"/>
    <lineage>
        <taxon>Bacteria</taxon>
        <taxon>Bacillati</taxon>
        <taxon>Bacillota</taxon>
        <taxon>Bacilli</taxon>
        <taxon>Bacillales</taxon>
        <taxon>Paenibacillaceae</taxon>
        <taxon>Aneurinibacillus group</taxon>
        <taxon>Ammoniphilus</taxon>
    </lineage>
</organism>
<name>A0A419SK18_9BACL</name>
<dbReference type="PANTHER" id="PTHR10587">
    <property type="entry name" value="GLYCOSYL TRANSFERASE-RELATED"/>
    <property type="match status" value="1"/>
</dbReference>
<dbReference type="Proteomes" id="UP000284219">
    <property type="component" value="Unassembled WGS sequence"/>
</dbReference>
<evidence type="ECO:0000313" key="2">
    <source>
        <dbReference type="EMBL" id="RKD24279.1"/>
    </source>
</evidence>
<gene>
    <name evidence="2" type="ORF">BEP19_07705</name>
</gene>
<evidence type="ECO:0000259" key="1">
    <source>
        <dbReference type="PROSITE" id="PS51677"/>
    </source>
</evidence>
<accession>A0A419SK18</accession>
<dbReference type="Pfam" id="PF01522">
    <property type="entry name" value="Polysacc_deac_1"/>
    <property type="match status" value="1"/>
</dbReference>
<dbReference type="GO" id="GO:0016020">
    <property type="term" value="C:membrane"/>
    <property type="evidence" value="ECO:0007669"/>
    <property type="project" value="TreeGrafter"/>
</dbReference>
<feature type="domain" description="NodB homology" evidence="1">
    <location>
        <begin position="132"/>
        <end position="308"/>
    </location>
</feature>
<protein>
    <recommendedName>
        <fullName evidence="1">NodB homology domain-containing protein</fullName>
    </recommendedName>
</protein>
<dbReference type="InterPro" id="IPR011330">
    <property type="entry name" value="Glyco_hydro/deAcase_b/a-brl"/>
</dbReference>
<sequence length="323" mass="36386">MNKRRAQSQVLMGGLFLLLFLYLFNSPTIDQYIASVKGQPVVAPIQQAEWIEKLEELKSKHDLKPIDARIDPVWKAIPGYDGLKLDIEASIENLGKRGKWDDEAVVFEEVKPTVVLSDLKPSPIYRGNAEKPIISFMINVAWGNEHLPSILETLDRYKVKSTFFLDGSWVNKYPDEARKIKEAGHEIGSHAYSHPKMADISLNRIRLEITKTNEVLQKELGVKPTLFAPPSGSFDDRTVQMAAQEGMYTILWTLDTIDWRKPAPSVILDRINPQLANGSLILMHPTKESAIALPKMIEAAKAKKLKVGTVSELLSSKRIYTIE</sequence>
<evidence type="ECO:0000313" key="3">
    <source>
        <dbReference type="Proteomes" id="UP000284219"/>
    </source>
</evidence>
<keyword evidence="3" id="KW-1185">Reference proteome</keyword>
<dbReference type="SUPFAM" id="SSF88713">
    <property type="entry name" value="Glycoside hydrolase/deacetylase"/>
    <property type="match status" value="1"/>
</dbReference>
<dbReference type="PANTHER" id="PTHR10587:SF80">
    <property type="entry name" value="CHITOOLIGOSACCHARIDE DEACETYLASE"/>
    <property type="match status" value="1"/>
</dbReference>
<dbReference type="PROSITE" id="PS51677">
    <property type="entry name" value="NODB"/>
    <property type="match status" value="1"/>
</dbReference>
<dbReference type="InterPro" id="IPR050248">
    <property type="entry name" value="Polysacc_deacetylase_ArnD"/>
</dbReference>
<dbReference type="RefSeq" id="WP_120189551.1">
    <property type="nucleotide sequence ID" value="NZ_MCHY01000008.1"/>
</dbReference>
<dbReference type="InterPro" id="IPR002509">
    <property type="entry name" value="NODB_dom"/>
</dbReference>
<dbReference type="CDD" id="cd10950">
    <property type="entry name" value="CE4_BsYlxY_like"/>
    <property type="match status" value="1"/>
</dbReference>
<proteinExistence type="predicted"/>
<dbReference type="AlphaFoldDB" id="A0A419SK18"/>
<dbReference type="GO" id="GO:0016810">
    <property type="term" value="F:hydrolase activity, acting on carbon-nitrogen (but not peptide) bonds"/>
    <property type="evidence" value="ECO:0007669"/>
    <property type="project" value="InterPro"/>
</dbReference>
<dbReference type="GO" id="GO:0005975">
    <property type="term" value="P:carbohydrate metabolic process"/>
    <property type="evidence" value="ECO:0007669"/>
    <property type="project" value="InterPro"/>
</dbReference>
<dbReference type="EMBL" id="MCHY01000008">
    <property type="protein sequence ID" value="RKD24279.1"/>
    <property type="molecule type" value="Genomic_DNA"/>
</dbReference>